<reference evidence="10" key="2">
    <citation type="submission" date="2017-09" db="EMBL/GenBank/DDBJ databases">
        <title>FDA dAtabase for Regulatory Grade micrObial Sequences (FDA-ARGOS): Supporting development and validation of Infectious Disease Dx tests.</title>
        <authorList>
            <person name="Minogue T."/>
            <person name="Wolcott M."/>
            <person name="Wasieloski L."/>
            <person name="Aguilar W."/>
            <person name="Moore D."/>
            <person name="Tallon L.J."/>
            <person name="Sadzewicz L."/>
            <person name="Ott S."/>
            <person name="Zhao X."/>
            <person name="Nagaraj S."/>
            <person name="Vavikolanu K."/>
            <person name="Aluvathingal J."/>
            <person name="Nadendla S."/>
            <person name="Sichtig H."/>
        </authorList>
    </citation>
    <scope>NUCLEOTIDE SEQUENCE</scope>
    <source>
        <strain evidence="10">FDAARGOS_387</strain>
    </source>
</reference>
<dbReference type="Gene3D" id="2.60.120.10">
    <property type="entry name" value="Jelly Rolls"/>
    <property type="match status" value="1"/>
</dbReference>
<dbReference type="Proteomes" id="UP000373449">
    <property type="component" value="Unassembled WGS sequence"/>
</dbReference>
<evidence type="ECO:0000256" key="6">
    <source>
        <dbReference type="ARBA" id="ARBA00023163"/>
    </source>
</evidence>
<dbReference type="PROSITE" id="PS00041">
    <property type="entry name" value="HTH_ARAC_FAMILY_1"/>
    <property type="match status" value="1"/>
</dbReference>
<dbReference type="InterPro" id="IPR018062">
    <property type="entry name" value="HTH_AraC-typ_CS"/>
</dbReference>
<evidence type="ECO:0000256" key="3">
    <source>
        <dbReference type="ARBA" id="ARBA00023015"/>
    </source>
</evidence>
<dbReference type="InterPro" id="IPR009057">
    <property type="entry name" value="Homeodomain-like_sf"/>
</dbReference>
<keyword evidence="7" id="KW-0684">Rhamnose metabolism</keyword>
<evidence type="ECO:0000256" key="7">
    <source>
        <dbReference type="ARBA" id="ARBA00023308"/>
    </source>
</evidence>
<keyword evidence="12" id="KW-1185">Reference proteome</keyword>
<dbReference type="InterPro" id="IPR020449">
    <property type="entry name" value="Tscrpt_reg_AraC-type_HTH"/>
</dbReference>
<keyword evidence="6" id="KW-0804">Transcription</keyword>
<dbReference type="Pfam" id="PF12833">
    <property type="entry name" value="HTH_18"/>
    <property type="match status" value="1"/>
</dbReference>
<evidence type="ECO:0000313" key="13">
    <source>
        <dbReference type="Proteomes" id="UP000373449"/>
    </source>
</evidence>
<dbReference type="RefSeq" id="WP_099044315.1">
    <property type="nucleotide sequence ID" value="NZ_CAADJA010000002.1"/>
</dbReference>
<keyword evidence="1" id="KW-0963">Cytoplasm</keyword>
<organism evidence="10 12">
    <name type="scientific">Budvicia aquatica</name>
    <dbReference type="NCBI Taxonomy" id="82979"/>
    <lineage>
        <taxon>Bacteria</taxon>
        <taxon>Pseudomonadati</taxon>
        <taxon>Pseudomonadota</taxon>
        <taxon>Gammaproteobacteria</taxon>
        <taxon>Enterobacterales</taxon>
        <taxon>Budviciaceae</taxon>
        <taxon>Budvicia</taxon>
    </lineage>
</organism>
<dbReference type="EMBL" id="PDDX01000001">
    <property type="protein sequence ID" value="PHI32546.1"/>
    <property type="molecule type" value="Genomic_DNA"/>
</dbReference>
<reference evidence="11 13" key="3">
    <citation type="submission" date="2019-03" db="EMBL/GenBank/DDBJ databases">
        <authorList>
            <consortium name="Pathogen Informatics"/>
        </authorList>
    </citation>
    <scope>NUCLEOTIDE SEQUENCE [LARGE SCALE GENOMIC DNA]</scope>
    <source>
        <strain evidence="11 13">NCTC12282</strain>
    </source>
</reference>
<dbReference type="InterPro" id="IPR047220">
    <property type="entry name" value="RhaR_RhaS-like_N"/>
</dbReference>
<evidence type="ECO:0000313" key="10">
    <source>
        <dbReference type="EMBL" id="PHI32546.1"/>
    </source>
</evidence>
<proteinExistence type="predicted"/>
<dbReference type="PROSITE" id="PS01124">
    <property type="entry name" value="HTH_ARAC_FAMILY_2"/>
    <property type="match status" value="1"/>
</dbReference>
<dbReference type="GO" id="GO:0043565">
    <property type="term" value="F:sequence-specific DNA binding"/>
    <property type="evidence" value="ECO:0007669"/>
    <property type="project" value="InterPro"/>
</dbReference>
<dbReference type="STRING" id="1111728.GCA_000427805_02577"/>
<dbReference type="GO" id="GO:0003700">
    <property type="term" value="F:DNA-binding transcription factor activity"/>
    <property type="evidence" value="ECO:0007669"/>
    <property type="project" value="InterPro"/>
</dbReference>
<dbReference type="CDD" id="cd06977">
    <property type="entry name" value="cupin_RhaR_RhaS-like_N"/>
    <property type="match status" value="1"/>
</dbReference>
<evidence type="ECO:0000256" key="1">
    <source>
        <dbReference type="ARBA" id="ARBA00022490"/>
    </source>
</evidence>
<dbReference type="PANTHER" id="PTHR43280">
    <property type="entry name" value="ARAC-FAMILY TRANSCRIPTIONAL REGULATOR"/>
    <property type="match status" value="1"/>
</dbReference>
<keyword evidence="5" id="KW-0010">Activator</keyword>
<dbReference type="Gene3D" id="1.10.10.60">
    <property type="entry name" value="Homeodomain-like"/>
    <property type="match status" value="1"/>
</dbReference>
<dbReference type="SUPFAM" id="SSF51215">
    <property type="entry name" value="Regulatory protein AraC"/>
    <property type="match status" value="1"/>
</dbReference>
<dbReference type="SUPFAM" id="SSF46689">
    <property type="entry name" value="Homeodomain-like"/>
    <property type="match status" value="2"/>
</dbReference>
<dbReference type="SMART" id="SM00342">
    <property type="entry name" value="HTH_ARAC"/>
    <property type="match status" value="1"/>
</dbReference>
<dbReference type="EMBL" id="CAADJA010000002">
    <property type="protein sequence ID" value="VFS45861.1"/>
    <property type="molecule type" value="Genomic_DNA"/>
</dbReference>
<evidence type="ECO:0000313" key="12">
    <source>
        <dbReference type="Proteomes" id="UP000224974"/>
    </source>
</evidence>
<evidence type="ECO:0000256" key="5">
    <source>
        <dbReference type="ARBA" id="ARBA00023159"/>
    </source>
</evidence>
<evidence type="ECO:0000256" key="4">
    <source>
        <dbReference type="ARBA" id="ARBA00023125"/>
    </source>
</evidence>
<feature type="domain" description="HTH araC/xylS-type" evidence="9">
    <location>
        <begin position="177"/>
        <end position="275"/>
    </location>
</feature>
<dbReference type="Pfam" id="PF02311">
    <property type="entry name" value="AraC_binding"/>
    <property type="match status" value="1"/>
</dbReference>
<accession>A0A2C6DMS0</accession>
<evidence type="ECO:0000256" key="8">
    <source>
        <dbReference type="ARBA" id="ARBA00044978"/>
    </source>
</evidence>
<protein>
    <recommendedName>
        <fullName evidence="8">Arabinose operon regulatory protein</fullName>
    </recommendedName>
</protein>
<dbReference type="PRINTS" id="PR00032">
    <property type="entry name" value="HTHARAC"/>
</dbReference>
<evidence type="ECO:0000256" key="2">
    <source>
        <dbReference type="ARBA" id="ARBA00022737"/>
    </source>
</evidence>
<evidence type="ECO:0000313" key="11">
    <source>
        <dbReference type="EMBL" id="VFS45861.1"/>
    </source>
</evidence>
<dbReference type="OrthoDB" id="2547276at2"/>
<dbReference type="InterPro" id="IPR037923">
    <property type="entry name" value="HTH-like"/>
</dbReference>
<name>A0A2C6DMS0_9GAMM</name>
<dbReference type="AlphaFoldDB" id="A0A2C6DMS0"/>
<dbReference type="PANTHER" id="PTHR43280:SF13">
    <property type="entry name" value="HTH-TYPE TRANSCRIPTIONAL ACTIVATOR RHAR"/>
    <property type="match status" value="1"/>
</dbReference>
<keyword evidence="3" id="KW-0805">Transcription regulation</keyword>
<dbReference type="Proteomes" id="UP000224974">
    <property type="component" value="Unassembled WGS sequence"/>
</dbReference>
<sequence length="277" mass="32052">MSQLKLHTSDFFFTDNHAVTVEDRLPQPIFPIHTHDFYELVIVLRGNGLHIVNDVPYYITCGDLFYINANDRHGYESVDSLELNNILYCPDRLNLLSDWPSLLPGDESHQDQRYWRLSVQGMSEIRPVIDTLTKECMKSDRLSVQLSESLFLQLSLLLKRYRHPPNSYQLADGQLLDLLMLALHSGISKSFRMEDFCQQHSLSPRSIQALFKQHTGVSVSHYLRQLRLCKAMAMLRQKTSHISEISSECGFEDSNYFSAVFSRATGVSPSEYRQRFR</sequence>
<dbReference type="InterPro" id="IPR018060">
    <property type="entry name" value="HTH_AraC"/>
</dbReference>
<keyword evidence="4" id="KW-0238">DNA-binding</keyword>
<evidence type="ECO:0000259" key="9">
    <source>
        <dbReference type="PROSITE" id="PS01124"/>
    </source>
</evidence>
<reference evidence="12" key="1">
    <citation type="submission" date="2017-09" db="EMBL/GenBank/DDBJ databases">
        <title>FDA dAtabase for Regulatory Grade micrObial Sequences (FDA-ARGOS): Supporting development and validation of Infectious Disease Dx tests.</title>
        <authorList>
            <person name="Minogue T."/>
            <person name="Wolcott M."/>
            <person name="Wasieloski L."/>
            <person name="Aguilar W."/>
            <person name="Moore D."/>
            <person name="Tallon L."/>
            <person name="Sadzewicz L."/>
            <person name="Ott S."/>
            <person name="Zhao X."/>
            <person name="Nagaraj S."/>
            <person name="Vavikolanu K."/>
            <person name="Aluvathingal J."/>
            <person name="Nadendla S."/>
            <person name="Sichtig H."/>
        </authorList>
    </citation>
    <scope>NUCLEOTIDE SEQUENCE [LARGE SCALE GENOMIC DNA]</scope>
    <source>
        <strain evidence="12">FDAARGOS_387</strain>
    </source>
</reference>
<dbReference type="NCBIfam" id="NF010026">
    <property type="entry name" value="PRK13501.1"/>
    <property type="match status" value="1"/>
</dbReference>
<dbReference type="InterPro" id="IPR014710">
    <property type="entry name" value="RmlC-like_jellyroll"/>
</dbReference>
<dbReference type="InterPro" id="IPR003313">
    <property type="entry name" value="AraC-bd"/>
</dbReference>
<gene>
    <name evidence="11" type="primary">rhaR</name>
    <name evidence="10" type="ORF">CRN84_01355</name>
    <name evidence="11" type="ORF">NCTC12282_00748</name>
</gene>
<keyword evidence="2" id="KW-0677">Repeat</keyword>